<evidence type="ECO:0000313" key="4">
    <source>
        <dbReference type="Proteomes" id="UP000067444"/>
    </source>
</evidence>
<evidence type="ECO:0000259" key="2">
    <source>
        <dbReference type="Pfam" id="PF22725"/>
    </source>
</evidence>
<dbReference type="SUPFAM" id="SSF55347">
    <property type="entry name" value="Glyceraldehyde-3-phosphate dehydrogenase-like, C-terminal domain"/>
    <property type="match status" value="1"/>
</dbReference>
<dbReference type="InterPro" id="IPR000683">
    <property type="entry name" value="Gfo/Idh/MocA-like_OxRdtase_N"/>
</dbReference>
<evidence type="ECO:0000259" key="1">
    <source>
        <dbReference type="Pfam" id="PF01408"/>
    </source>
</evidence>
<reference evidence="3 4" key="1">
    <citation type="journal article" date="2015" name="Genome Announc.">
        <title>Closed Genome Sequence of Octadecabacter temperatus SB1, the First Mesophilic Species of the Genus Octadecabacter.</title>
        <authorList>
            <person name="Voget S."/>
            <person name="Billerbeck S."/>
            <person name="Simon M."/>
            <person name="Daniel R."/>
        </authorList>
    </citation>
    <scope>NUCLEOTIDE SEQUENCE [LARGE SCALE GENOMIC DNA]</scope>
    <source>
        <strain evidence="3 4">SB1</strain>
    </source>
</reference>
<dbReference type="Gene3D" id="3.30.360.10">
    <property type="entry name" value="Dihydrodipicolinate Reductase, domain 2"/>
    <property type="match status" value="1"/>
</dbReference>
<name>A0A0K0Y350_9RHOB</name>
<feature type="domain" description="GFO/IDH/MocA-like oxidoreductase" evidence="2">
    <location>
        <begin position="136"/>
        <end position="264"/>
    </location>
</feature>
<dbReference type="OrthoDB" id="9774191at2"/>
<accession>A0A0K0Y350</accession>
<sequence length="377" mass="41817">MAKQQRKEIGLAVIGCGTIGRIRAEFARAYPGVGWIGVCDIKSDLGHKLRDDVDADFFTNDYKELLNRPEVTATIIATDENFHFDPTMLAIEKGHDLFIEKPLATDARQSAKILEAIEANNIDAVVGYTQRFRRRFLAIKEKLTTGQIGDVHSVVTRAFMNRMVPIATVRRTQDRATLTPMVVSGTHSLDMSMWLMEGKVPKSVFAQSSDKVLSEWGTKDSTFGVFTMEDGTIWSMNISWALPEVWPGSVYGLEIGIVGTDGVIDIEDTHRDVVLASNHEQGGGYVPDGYNPPPRHVDFLTSYPPGDLHNGQLWGPMREETNSWFQRIYAGQETPHATAADGHRNLLMTMAMDVSAKRGVPVALPADPEELMRELTG</sequence>
<dbReference type="PANTHER" id="PTHR43377:SF1">
    <property type="entry name" value="BILIVERDIN REDUCTASE A"/>
    <property type="match status" value="1"/>
</dbReference>
<protein>
    <submittedName>
        <fullName evidence="3">Putative oxidoreductase YcjS</fullName>
        <ecNumber evidence="3">1.-.-.-</ecNumber>
    </submittedName>
</protein>
<gene>
    <name evidence="3" type="primary">ycjS</name>
    <name evidence="3" type="ORF">OSB_08080</name>
</gene>
<dbReference type="InterPro" id="IPR055170">
    <property type="entry name" value="GFO_IDH_MocA-like_dom"/>
</dbReference>
<dbReference type="InterPro" id="IPR036291">
    <property type="entry name" value="NAD(P)-bd_dom_sf"/>
</dbReference>
<feature type="domain" description="Gfo/Idh/MocA-like oxidoreductase N-terminal" evidence="1">
    <location>
        <begin position="10"/>
        <end position="126"/>
    </location>
</feature>
<dbReference type="RefSeq" id="WP_049833769.1">
    <property type="nucleotide sequence ID" value="NZ_CP012160.1"/>
</dbReference>
<dbReference type="KEGG" id="otm:OSB_08080"/>
<keyword evidence="4" id="KW-1185">Reference proteome</keyword>
<dbReference type="GO" id="GO:0000166">
    <property type="term" value="F:nucleotide binding"/>
    <property type="evidence" value="ECO:0007669"/>
    <property type="project" value="InterPro"/>
</dbReference>
<dbReference type="SUPFAM" id="SSF51735">
    <property type="entry name" value="NAD(P)-binding Rossmann-fold domains"/>
    <property type="match status" value="1"/>
</dbReference>
<dbReference type="AlphaFoldDB" id="A0A0K0Y350"/>
<dbReference type="PANTHER" id="PTHR43377">
    <property type="entry name" value="BILIVERDIN REDUCTASE A"/>
    <property type="match status" value="1"/>
</dbReference>
<organism evidence="3 4">
    <name type="scientific">Octadecabacter temperatus</name>
    <dbReference type="NCBI Taxonomy" id="1458307"/>
    <lineage>
        <taxon>Bacteria</taxon>
        <taxon>Pseudomonadati</taxon>
        <taxon>Pseudomonadota</taxon>
        <taxon>Alphaproteobacteria</taxon>
        <taxon>Rhodobacterales</taxon>
        <taxon>Roseobacteraceae</taxon>
        <taxon>Octadecabacter</taxon>
    </lineage>
</organism>
<dbReference type="EMBL" id="CP012160">
    <property type="protein sequence ID" value="AKS45369.1"/>
    <property type="molecule type" value="Genomic_DNA"/>
</dbReference>
<dbReference type="Pfam" id="PF22725">
    <property type="entry name" value="GFO_IDH_MocA_C3"/>
    <property type="match status" value="1"/>
</dbReference>
<dbReference type="InterPro" id="IPR051450">
    <property type="entry name" value="Gfo/Idh/MocA_Oxidoreductases"/>
</dbReference>
<dbReference type="Proteomes" id="UP000067444">
    <property type="component" value="Chromosome"/>
</dbReference>
<keyword evidence="3" id="KW-0560">Oxidoreductase</keyword>
<dbReference type="Pfam" id="PF01408">
    <property type="entry name" value="GFO_IDH_MocA"/>
    <property type="match status" value="1"/>
</dbReference>
<proteinExistence type="predicted"/>
<dbReference type="EC" id="1.-.-.-" evidence="3"/>
<dbReference type="STRING" id="1458307.OSB_08080"/>
<dbReference type="PATRIC" id="fig|1458307.3.peg.819"/>
<dbReference type="GO" id="GO:0016491">
    <property type="term" value="F:oxidoreductase activity"/>
    <property type="evidence" value="ECO:0007669"/>
    <property type="project" value="UniProtKB-KW"/>
</dbReference>
<evidence type="ECO:0000313" key="3">
    <source>
        <dbReference type="EMBL" id="AKS45369.1"/>
    </source>
</evidence>
<dbReference type="Gene3D" id="3.40.50.720">
    <property type="entry name" value="NAD(P)-binding Rossmann-like Domain"/>
    <property type="match status" value="1"/>
</dbReference>